<feature type="compositionally biased region" description="Low complexity" evidence="1">
    <location>
        <begin position="61"/>
        <end position="73"/>
    </location>
</feature>
<evidence type="ECO:0000256" key="1">
    <source>
        <dbReference type="SAM" id="MobiDB-lite"/>
    </source>
</evidence>
<feature type="compositionally biased region" description="Basic residues" evidence="1">
    <location>
        <begin position="48"/>
        <end position="59"/>
    </location>
</feature>
<organism evidence="4 5">
    <name type="scientific">Ceriporiopsis subvermispora (strain B)</name>
    <name type="common">White-rot fungus</name>
    <name type="synonym">Gelatoporia subvermispora</name>
    <dbReference type="NCBI Taxonomy" id="914234"/>
    <lineage>
        <taxon>Eukaryota</taxon>
        <taxon>Fungi</taxon>
        <taxon>Dikarya</taxon>
        <taxon>Basidiomycota</taxon>
        <taxon>Agaricomycotina</taxon>
        <taxon>Agaricomycetes</taxon>
        <taxon>Polyporales</taxon>
        <taxon>Gelatoporiaceae</taxon>
        <taxon>Gelatoporia</taxon>
    </lineage>
</organism>
<dbReference type="AlphaFoldDB" id="M2PUX8"/>
<feature type="compositionally biased region" description="Pro residues" evidence="1">
    <location>
        <begin position="93"/>
        <end position="112"/>
    </location>
</feature>
<dbReference type="PANTHER" id="PTHR34154:SF3">
    <property type="entry name" value="ALKALI-SENSITIVE LINKAGE PROTEIN 1"/>
    <property type="match status" value="1"/>
</dbReference>
<dbReference type="Proteomes" id="UP000016930">
    <property type="component" value="Unassembled WGS sequence"/>
</dbReference>
<proteinExistence type="predicted"/>
<dbReference type="Pfam" id="PF11790">
    <property type="entry name" value="Glyco_hydro_cc"/>
    <property type="match status" value="1"/>
</dbReference>
<feature type="compositionally biased region" description="Low complexity" evidence="1">
    <location>
        <begin position="82"/>
        <end position="92"/>
    </location>
</feature>
<accession>M2PUX8</accession>
<dbReference type="OrthoDB" id="5959761at2759"/>
<name>M2PUX8_CERS8</name>
<evidence type="ECO:0000313" key="4">
    <source>
        <dbReference type="EMBL" id="EMD40569.1"/>
    </source>
</evidence>
<dbReference type="STRING" id="914234.M2PUX8"/>
<feature type="domain" description="Asl1-like glycosyl hydrolase catalytic" evidence="3">
    <location>
        <begin position="125"/>
        <end position="360"/>
    </location>
</feature>
<dbReference type="HOGENOM" id="CLU_040908_0_1_1"/>
<evidence type="ECO:0000313" key="5">
    <source>
        <dbReference type="Proteomes" id="UP000016930"/>
    </source>
</evidence>
<evidence type="ECO:0000256" key="2">
    <source>
        <dbReference type="SAM" id="SignalP"/>
    </source>
</evidence>
<protein>
    <recommendedName>
        <fullName evidence="3">Asl1-like glycosyl hydrolase catalytic domain-containing protein</fullName>
    </recommendedName>
</protein>
<dbReference type="PROSITE" id="PS51257">
    <property type="entry name" value="PROKAR_LIPOPROTEIN"/>
    <property type="match status" value="1"/>
</dbReference>
<dbReference type="InterPro" id="IPR017853">
    <property type="entry name" value="GH"/>
</dbReference>
<dbReference type="InterPro" id="IPR053183">
    <property type="entry name" value="ASL1"/>
</dbReference>
<dbReference type="SUPFAM" id="SSF51445">
    <property type="entry name" value="(Trans)glycosidases"/>
    <property type="match status" value="1"/>
</dbReference>
<dbReference type="GO" id="GO:0071966">
    <property type="term" value="P:fungal-type cell wall polysaccharide metabolic process"/>
    <property type="evidence" value="ECO:0007669"/>
    <property type="project" value="TreeGrafter"/>
</dbReference>
<feature type="chain" id="PRO_5004022779" description="Asl1-like glycosyl hydrolase catalytic domain-containing protein" evidence="2">
    <location>
        <begin position="18"/>
        <end position="365"/>
    </location>
</feature>
<keyword evidence="2" id="KW-0732">Signal</keyword>
<feature type="signal peptide" evidence="2">
    <location>
        <begin position="1"/>
        <end position="17"/>
    </location>
</feature>
<sequence>MAVKLFNLLAVTSLAIAACSFGATSANALSTGHHDIARRHIAHDGIAKKKRSQTQRCKQRPSSSAAPAPSSTQAPPPPPAPTSSAIKVAPSSAAPPPPPSSSAAPPPAPSPSSAPSSGGGSGKVGIAWANGDSPNLANFKTDKTSLLYTWSAYKPSNADQLGFSFMPMLWGSSQVDEFEQMVTAGYGSIILGFNEPDQNGQSNLDPETAASLWKQHIEPKKSMGYTLGAPAVSSADAGRTWYQNFLSACNGECTIDHCVIHWYGTDAQQFIDYVSGWQSQFNCPDILVTEYADQNFVNLNEQASASDIQTFYSTVNKWMDETDYVKAYFAFGIMTNMQGVNQLDSLMESSGQPTSLGWQYVNDSW</sequence>
<dbReference type="GO" id="GO:0009277">
    <property type="term" value="C:fungal-type cell wall"/>
    <property type="evidence" value="ECO:0007669"/>
    <property type="project" value="TreeGrafter"/>
</dbReference>
<evidence type="ECO:0000259" key="3">
    <source>
        <dbReference type="Pfam" id="PF11790"/>
    </source>
</evidence>
<reference evidence="4 5" key="1">
    <citation type="journal article" date="2012" name="Proc. Natl. Acad. Sci. U.S.A.">
        <title>Comparative genomics of Ceriporiopsis subvermispora and Phanerochaete chrysosporium provide insight into selective ligninolysis.</title>
        <authorList>
            <person name="Fernandez-Fueyo E."/>
            <person name="Ruiz-Duenas F.J."/>
            <person name="Ferreira P."/>
            <person name="Floudas D."/>
            <person name="Hibbett D.S."/>
            <person name="Canessa P."/>
            <person name="Larrondo L.F."/>
            <person name="James T.Y."/>
            <person name="Seelenfreund D."/>
            <person name="Lobos S."/>
            <person name="Polanco R."/>
            <person name="Tello M."/>
            <person name="Honda Y."/>
            <person name="Watanabe T."/>
            <person name="Watanabe T."/>
            <person name="Ryu J.S."/>
            <person name="Kubicek C.P."/>
            <person name="Schmoll M."/>
            <person name="Gaskell J."/>
            <person name="Hammel K.E."/>
            <person name="St John F.J."/>
            <person name="Vanden Wymelenberg A."/>
            <person name="Sabat G."/>
            <person name="Splinter BonDurant S."/>
            <person name="Syed K."/>
            <person name="Yadav J.S."/>
            <person name="Doddapaneni H."/>
            <person name="Subramanian V."/>
            <person name="Lavin J.L."/>
            <person name="Oguiza J.A."/>
            <person name="Perez G."/>
            <person name="Pisabarro A.G."/>
            <person name="Ramirez L."/>
            <person name="Santoyo F."/>
            <person name="Master E."/>
            <person name="Coutinho P.M."/>
            <person name="Henrissat B."/>
            <person name="Lombard V."/>
            <person name="Magnuson J.K."/>
            <person name="Kuees U."/>
            <person name="Hori C."/>
            <person name="Igarashi K."/>
            <person name="Samejima M."/>
            <person name="Held B.W."/>
            <person name="Barry K.W."/>
            <person name="LaButti K.M."/>
            <person name="Lapidus A."/>
            <person name="Lindquist E.A."/>
            <person name="Lucas S.M."/>
            <person name="Riley R."/>
            <person name="Salamov A.A."/>
            <person name="Hoffmeister D."/>
            <person name="Schwenk D."/>
            <person name="Hadar Y."/>
            <person name="Yarden O."/>
            <person name="de Vries R.P."/>
            <person name="Wiebenga A."/>
            <person name="Stenlid J."/>
            <person name="Eastwood D."/>
            <person name="Grigoriev I.V."/>
            <person name="Berka R.M."/>
            <person name="Blanchette R.A."/>
            <person name="Kersten P."/>
            <person name="Martinez A.T."/>
            <person name="Vicuna R."/>
            <person name="Cullen D."/>
        </authorList>
    </citation>
    <scope>NUCLEOTIDE SEQUENCE [LARGE SCALE GENOMIC DNA]</scope>
    <source>
        <strain evidence="4 5">B</strain>
    </source>
</reference>
<dbReference type="EMBL" id="KB445792">
    <property type="protein sequence ID" value="EMD40569.1"/>
    <property type="molecule type" value="Genomic_DNA"/>
</dbReference>
<dbReference type="PANTHER" id="PTHR34154">
    <property type="entry name" value="ALKALI-SENSITIVE LINKAGE PROTEIN 1"/>
    <property type="match status" value="1"/>
</dbReference>
<dbReference type="InterPro" id="IPR024655">
    <property type="entry name" value="Asl1_glyco_hydro_catalytic"/>
</dbReference>
<gene>
    <name evidence="4" type="ORF">CERSUDRAFT_111165</name>
</gene>
<keyword evidence="5" id="KW-1185">Reference proteome</keyword>
<feature type="region of interest" description="Disordered" evidence="1">
    <location>
        <begin position="45"/>
        <end position="126"/>
    </location>
</feature>